<evidence type="ECO:0000256" key="1">
    <source>
        <dbReference type="SAM" id="MobiDB-lite"/>
    </source>
</evidence>
<evidence type="ECO:0000313" key="2">
    <source>
        <dbReference type="EMBL" id="ASR52937.1"/>
    </source>
</evidence>
<organism evidence="2 3">
    <name type="scientific">Blastomonas fulva</name>
    <dbReference type="NCBI Taxonomy" id="1550728"/>
    <lineage>
        <taxon>Bacteria</taxon>
        <taxon>Pseudomonadati</taxon>
        <taxon>Pseudomonadota</taxon>
        <taxon>Alphaproteobacteria</taxon>
        <taxon>Sphingomonadales</taxon>
        <taxon>Sphingomonadaceae</taxon>
        <taxon>Blastomonas</taxon>
    </lineage>
</organism>
<dbReference type="EMBL" id="CP020083">
    <property type="protein sequence ID" value="ASR52937.1"/>
    <property type="molecule type" value="Genomic_DNA"/>
</dbReference>
<sequence length="113" mass="12299">MTTSAPLSNPDHASPFAAETPRPATVSLSEQEAFEAATARLRAALLVAADSQGFEEVADARLKLRALAVKLRDAGFWRSDKHGLRSTVSLLWEADRFVNEQALLRPEGDPARN</sequence>
<protein>
    <submittedName>
        <fullName evidence="2">Uncharacterized protein</fullName>
    </submittedName>
</protein>
<keyword evidence="3" id="KW-1185">Reference proteome</keyword>
<dbReference type="GeneID" id="303487282"/>
<dbReference type="Proteomes" id="UP000258016">
    <property type="component" value="Chromosome"/>
</dbReference>
<proteinExistence type="predicted"/>
<feature type="region of interest" description="Disordered" evidence="1">
    <location>
        <begin position="1"/>
        <end position="23"/>
    </location>
</feature>
<name>A0ABM6MAL8_9SPHN</name>
<gene>
    <name evidence="2" type="ORF">B5J99_16960</name>
</gene>
<dbReference type="RefSeq" id="WP_117353065.1">
    <property type="nucleotide sequence ID" value="NZ_CP020083.1"/>
</dbReference>
<evidence type="ECO:0000313" key="3">
    <source>
        <dbReference type="Proteomes" id="UP000258016"/>
    </source>
</evidence>
<reference evidence="2 3" key="1">
    <citation type="submission" date="2017-03" db="EMBL/GenBank/DDBJ databases">
        <title>Complete genome sequence of Blastomonas fulva degrading microcsystin LR.</title>
        <authorList>
            <person name="Lee H.-g."/>
            <person name="Jin L."/>
            <person name="oh H.-M."/>
        </authorList>
    </citation>
    <scope>NUCLEOTIDE SEQUENCE [LARGE SCALE GENOMIC DNA]</scope>
    <source>
        <strain evidence="2 3">T2</strain>
    </source>
</reference>
<accession>A0ABM6MAL8</accession>